<evidence type="ECO:0000313" key="2">
    <source>
        <dbReference type="EMBL" id="KAF1997728.1"/>
    </source>
</evidence>
<sequence length="399" mass="44382">MLTLQSLLSLPVFLSTTLIAHALAAPDGFIDKEPNRYDIDYEAALLGGDGCNNKQLKMIREGFVDMNQLFKAAVQVDWDGDPEHEFFGAPERIQNYTMLIEANLLRASQYANLKGNTENRKPDIHVRCDDPNDQCGDGDGDGKHVAYNIGNEPHINFCRRYFKLDPLDQRVLEATLDEDNDMKLMRYYNRGAAWARQVMHISAVGQAIVEKVVPGIDSNSTYNPNTTNLNSEWTTRISMGAMNTSFLAGVKNDHPKTNGPNNIQTLNYVYGAKRAKLLAVFPTQMPYDTANNAENYALYALARYVMKTQGFYPIKPILQYSSEMALLSDKDVLDGDDKQNACLQKSDVVPRNRGTNFVGEAIESASPSSMLGLLSTRTSSAYLLVYGGLVYALVSSWLA</sequence>
<name>A0A6A5W9C4_9PLEO</name>
<dbReference type="EMBL" id="ML977610">
    <property type="protein sequence ID" value="KAF1997728.1"/>
    <property type="molecule type" value="Genomic_DNA"/>
</dbReference>
<keyword evidence="3" id="KW-1185">Reference proteome</keyword>
<dbReference type="Gene3D" id="3.40.390.10">
    <property type="entry name" value="Collagenase (Catalytic Domain)"/>
    <property type="match status" value="1"/>
</dbReference>
<feature type="chain" id="PRO_5025625024" evidence="1">
    <location>
        <begin position="25"/>
        <end position="399"/>
    </location>
</feature>
<proteinExistence type="predicted"/>
<keyword evidence="1" id="KW-0732">Signal</keyword>
<organism evidence="2 3">
    <name type="scientific">Amniculicola lignicola CBS 123094</name>
    <dbReference type="NCBI Taxonomy" id="1392246"/>
    <lineage>
        <taxon>Eukaryota</taxon>
        <taxon>Fungi</taxon>
        <taxon>Dikarya</taxon>
        <taxon>Ascomycota</taxon>
        <taxon>Pezizomycotina</taxon>
        <taxon>Dothideomycetes</taxon>
        <taxon>Pleosporomycetidae</taxon>
        <taxon>Pleosporales</taxon>
        <taxon>Amniculicolaceae</taxon>
        <taxon>Amniculicola</taxon>
    </lineage>
</organism>
<dbReference type="Proteomes" id="UP000799779">
    <property type="component" value="Unassembled WGS sequence"/>
</dbReference>
<accession>A0A6A5W9C4</accession>
<gene>
    <name evidence="2" type="ORF">P154DRAFT_470551</name>
</gene>
<dbReference type="InterPro" id="IPR024079">
    <property type="entry name" value="MetalloPept_cat_dom_sf"/>
</dbReference>
<feature type="signal peptide" evidence="1">
    <location>
        <begin position="1"/>
        <end position="24"/>
    </location>
</feature>
<dbReference type="GO" id="GO:0008237">
    <property type="term" value="F:metallopeptidase activity"/>
    <property type="evidence" value="ECO:0007669"/>
    <property type="project" value="InterPro"/>
</dbReference>
<dbReference type="AlphaFoldDB" id="A0A6A5W9C4"/>
<evidence type="ECO:0000256" key="1">
    <source>
        <dbReference type="SAM" id="SignalP"/>
    </source>
</evidence>
<protein>
    <submittedName>
        <fullName evidence="2">Uncharacterized protein</fullName>
    </submittedName>
</protein>
<evidence type="ECO:0000313" key="3">
    <source>
        <dbReference type="Proteomes" id="UP000799779"/>
    </source>
</evidence>
<reference evidence="2" key="1">
    <citation type="journal article" date="2020" name="Stud. Mycol.">
        <title>101 Dothideomycetes genomes: a test case for predicting lifestyles and emergence of pathogens.</title>
        <authorList>
            <person name="Haridas S."/>
            <person name="Albert R."/>
            <person name="Binder M."/>
            <person name="Bloem J."/>
            <person name="Labutti K."/>
            <person name="Salamov A."/>
            <person name="Andreopoulos B."/>
            <person name="Baker S."/>
            <person name="Barry K."/>
            <person name="Bills G."/>
            <person name="Bluhm B."/>
            <person name="Cannon C."/>
            <person name="Castanera R."/>
            <person name="Culley D."/>
            <person name="Daum C."/>
            <person name="Ezra D."/>
            <person name="Gonzalez J."/>
            <person name="Henrissat B."/>
            <person name="Kuo A."/>
            <person name="Liang C."/>
            <person name="Lipzen A."/>
            <person name="Lutzoni F."/>
            <person name="Magnuson J."/>
            <person name="Mondo S."/>
            <person name="Nolan M."/>
            <person name="Ohm R."/>
            <person name="Pangilinan J."/>
            <person name="Park H.-J."/>
            <person name="Ramirez L."/>
            <person name="Alfaro M."/>
            <person name="Sun H."/>
            <person name="Tritt A."/>
            <person name="Yoshinaga Y."/>
            <person name="Zwiers L.-H."/>
            <person name="Turgeon B."/>
            <person name="Goodwin S."/>
            <person name="Spatafora J."/>
            <person name="Crous P."/>
            <person name="Grigoriev I."/>
        </authorList>
    </citation>
    <scope>NUCLEOTIDE SEQUENCE</scope>
    <source>
        <strain evidence="2">CBS 123094</strain>
    </source>
</reference>
<dbReference type="OrthoDB" id="1896086at2759"/>